<evidence type="ECO:0000313" key="2">
    <source>
        <dbReference type="EMBL" id="KAK6992636.1"/>
    </source>
</evidence>
<dbReference type="AlphaFoldDB" id="A0AAV9ZV41"/>
<dbReference type="EMBL" id="JAWWNJ010000108">
    <property type="protein sequence ID" value="KAK6992636.1"/>
    <property type="molecule type" value="Genomic_DNA"/>
</dbReference>
<proteinExistence type="predicted"/>
<feature type="region of interest" description="Disordered" evidence="1">
    <location>
        <begin position="539"/>
        <end position="558"/>
    </location>
</feature>
<protein>
    <submittedName>
        <fullName evidence="2">Uncharacterized protein</fullName>
    </submittedName>
</protein>
<name>A0AAV9ZV41_9AGAR</name>
<gene>
    <name evidence="2" type="ORF">R3P38DRAFT_3225405</name>
</gene>
<reference evidence="2 3" key="1">
    <citation type="journal article" date="2024" name="J Genomics">
        <title>Draft genome sequencing and assembly of Favolaschia claudopus CIRM-BRFM 2984 isolated from oak limbs.</title>
        <authorList>
            <person name="Navarro D."/>
            <person name="Drula E."/>
            <person name="Chaduli D."/>
            <person name="Cazenave R."/>
            <person name="Ahrendt S."/>
            <person name="Wang J."/>
            <person name="Lipzen A."/>
            <person name="Daum C."/>
            <person name="Barry K."/>
            <person name="Grigoriev I.V."/>
            <person name="Favel A."/>
            <person name="Rosso M.N."/>
            <person name="Martin F."/>
        </authorList>
    </citation>
    <scope>NUCLEOTIDE SEQUENCE [LARGE SCALE GENOMIC DNA]</scope>
    <source>
        <strain evidence="2 3">CIRM-BRFM 2984</strain>
    </source>
</reference>
<feature type="compositionally biased region" description="Basic and acidic residues" evidence="1">
    <location>
        <begin position="487"/>
        <end position="502"/>
    </location>
</feature>
<comment type="caution">
    <text evidence="2">The sequence shown here is derived from an EMBL/GenBank/DDBJ whole genome shotgun (WGS) entry which is preliminary data.</text>
</comment>
<keyword evidence="3" id="KW-1185">Reference proteome</keyword>
<sequence length="684" mass="74721">MPGRALVTMLRALLDYPVHIVLCVPGELALFQHSVASRTLKAAVSLLLSIHVSSPPTRPLPLDALCPQPMSRRSLADFSHDRFICFKAPLARFRRLRAIDVFRSSPPFENDARLEGNMFAGWKKVLENSGLDVSRLSLTLPPSASSPAHAKSSLDLRYVPPPLHRQRNRRRKNRHGVGCWERRPAKYITPGMGSDGGNTHSSCADFVYLPNAPPNSNSNPYRFLIRQGLQTTWAALNTHECAPPFPLRPCSRQHPEVKIVSDTSVCKELAIRAIRHLRAAVAESHAAVVNVATLSVFFSLPPPPPSCAPDGDDWVSIILVQTTGLLRFGGGGLDALGHAVRNFEQFGMRRTSVHSYWNLRDPFSPPRTSICWDAFERLRNKRLQFTVYILIVSRFRAASSSSIPYARVSIATPTHVPSFSPTTAPLSVPIPGSVPPVNVSNALELGYPASDENHGRREGAALALPARKRMEVGRRLPIRAAGSSSRSKRDAESSSFEDEPRLRSAVACEGVVSESATERAQAPPAATAQILARMGLPTMMARSGSNSGNSSNNGNGNSIAVAATPVPASHLASASPYRYSTVPRYTCMQQQQQQAQFFMAYSYHTGTMHLPRLPLTRLDVLSALPYHLTPRPPPLNTLPHFSFHGHGASIPHLTRSIDGPAPARRKNTTMTIPVSVLSDQECCA</sequence>
<feature type="compositionally biased region" description="Low complexity" evidence="1">
    <location>
        <begin position="543"/>
        <end position="558"/>
    </location>
</feature>
<organism evidence="2 3">
    <name type="scientific">Favolaschia claudopus</name>
    <dbReference type="NCBI Taxonomy" id="2862362"/>
    <lineage>
        <taxon>Eukaryota</taxon>
        <taxon>Fungi</taxon>
        <taxon>Dikarya</taxon>
        <taxon>Basidiomycota</taxon>
        <taxon>Agaricomycotina</taxon>
        <taxon>Agaricomycetes</taxon>
        <taxon>Agaricomycetidae</taxon>
        <taxon>Agaricales</taxon>
        <taxon>Marasmiineae</taxon>
        <taxon>Mycenaceae</taxon>
        <taxon>Favolaschia</taxon>
    </lineage>
</organism>
<dbReference type="Proteomes" id="UP001362999">
    <property type="component" value="Unassembled WGS sequence"/>
</dbReference>
<accession>A0AAV9ZV41</accession>
<feature type="region of interest" description="Disordered" evidence="1">
    <location>
        <begin position="474"/>
        <end position="503"/>
    </location>
</feature>
<evidence type="ECO:0000256" key="1">
    <source>
        <dbReference type="SAM" id="MobiDB-lite"/>
    </source>
</evidence>
<evidence type="ECO:0000313" key="3">
    <source>
        <dbReference type="Proteomes" id="UP001362999"/>
    </source>
</evidence>